<dbReference type="RefSeq" id="WP_209351636.1">
    <property type="nucleotide sequence ID" value="NZ_JAGIYZ010000008.1"/>
</dbReference>
<sequence length="191" mass="21105">MHDQDTAPHSPVTRALHWAGALLVAAAFGLGLMLEDWPRGPQRDYVMMIHYSLGTLVLGLLLVRLVRRLLVPALKAREPGLAGWAATAMHLSLYAMMLALPVTGAFDRWARGRRLAVFDIVIPPPFPIGGGRIWREAHTYIGWAIAAFVLLHVAAALWHHFARRDAVLTRMLPSAARRAPVEPVRLDAHTA</sequence>
<dbReference type="InterPro" id="IPR052168">
    <property type="entry name" value="Cytochrome_b561_oxidase"/>
</dbReference>
<dbReference type="InterPro" id="IPR011577">
    <property type="entry name" value="Cyt_b561_bac/Ni-Hgenase"/>
</dbReference>
<dbReference type="Pfam" id="PF01292">
    <property type="entry name" value="Ni_hydr_CYTB"/>
    <property type="match status" value="1"/>
</dbReference>
<protein>
    <submittedName>
        <fullName evidence="15">Cytochrome b</fullName>
    </submittedName>
</protein>
<evidence type="ECO:0000313" key="16">
    <source>
        <dbReference type="Proteomes" id="UP000680815"/>
    </source>
</evidence>
<evidence type="ECO:0000256" key="9">
    <source>
        <dbReference type="ARBA" id="ARBA00022989"/>
    </source>
</evidence>
<keyword evidence="3" id="KW-0813">Transport</keyword>
<evidence type="ECO:0000256" key="10">
    <source>
        <dbReference type="ARBA" id="ARBA00023004"/>
    </source>
</evidence>
<comment type="cofactor">
    <cofactor evidence="1">
        <name>heme b</name>
        <dbReference type="ChEBI" id="CHEBI:60344"/>
    </cofactor>
</comment>
<comment type="subcellular location">
    <subcellularLocation>
        <location evidence="2">Cell membrane</location>
        <topology evidence="2">Multi-pass membrane protein</topology>
    </subcellularLocation>
</comment>
<feature type="transmembrane region" description="Helical" evidence="13">
    <location>
        <begin position="115"/>
        <end position="134"/>
    </location>
</feature>
<keyword evidence="8" id="KW-0249">Electron transport</keyword>
<dbReference type="EMBL" id="JAGIYZ010000008">
    <property type="protein sequence ID" value="MBP0464262.1"/>
    <property type="molecule type" value="Genomic_DNA"/>
</dbReference>
<proteinExistence type="inferred from homology"/>
<evidence type="ECO:0000256" key="1">
    <source>
        <dbReference type="ARBA" id="ARBA00001970"/>
    </source>
</evidence>
<feature type="transmembrane region" description="Helical" evidence="13">
    <location>
        <begin position="46"/>
        <end position="66"/>
    </location>
</feature>
<evidence type="ECO:0000256" key="12">
    <source>
        <dbReference type="ARBA" id="ARBA00037975"/>
    </source>
</evidence>
<evidence type="ECO:0000256" key="13">
    <source>
        <dbReference type="SAM" id="Phobius"/>
    </source>
</evidence>
<keyword evidence="10" id="KW-0408">Iron</keyword>
<evidence type="ECO:0000256" key="3">
    <source>
        <dbReference type="ARBA" id="ARBA00022448"/>
    </source>
</evidence>
<feature type="transmembrane region" description="Helical" evidence="13">
    <location>
        <begin position="81"/>
        <end position="103"/>
    </location>
</feature>
<evidence type="ECO:0000259" key="14">
    <source>
        <dbReference type="Pfam" id="PF01292"/>
    </source>
</evidence>
<accession>A0ABS4AUP3</accession>
<dbReference type="InterPro" id="IPR016174">
    <property type="entry name" value="Di-haem_cyt_TM"/>
</dbReference>
<keyword evidence="11 13" id="KW-0472">Membrane</keyword>
<reference evidence="15 16" key="1">
    <citation type="submission" date="2021-03" db="EMBL/GenBank/DDBJ databases">
        <authorList>
            <person name="So Y."/>
        </authorList>
    </citation>
    <scope>NUCLEOTIDE SEQUENCE [LARGE SCALE GENOMIC DNA]</scope>
    <source>
        <strain evidence="15 16">PWR1</strain>
    </source>
</reference>
<feature type="domain" description="Cytochrome b561 bacterial/Ni-hydrogenase" evidence="14">
    <location>
        <begin position="9"/>
        <end position="173"/>
    </location>
</feature>
<evidence type="ECO:0000256" key="2">
    <source>
        <dbReference type="ARBA" id="ARBA00004651"/>
    </source>
</evidence>
<comment type="similarity">
    <text evidence="12">Belongs to the cytochrome b561 family.</text>
</comment>
<evidence type="ECO:0000256" key="6">
    <source>
        <dbReference type="ARBA" id="ARBA00022692"/>
    </source>
</evidence>
<dbReference type="PANTHER" id="PTHR30529">
    <property type="entry name" value="CYTOCHROME B561"/>
    <property type="match status" value="1"/>
</dbReference>
<evidence type="ECO:0000256" key="11">
    <source>
        <dbReference type="ARBA" id="ARBA00023136"/>
    </source>
</evidence>
<keyword evidence="7" id="KW-0479">Metal-binding</keyword>
<evidence type="ECO:0000313" key="15">
    <source>
        <dbReference type="EMBL" id="MBP0464262.1"/>
    </source>
</evidence>
<keyword evidence="4" id="KW-1003">Cell membrane</keyword>
<gene>
    <name evidence="15" type="ORF">J5Y09_10085</name>
</gene>
<evidence type="ECO:0000256" key="5">
    <source>
        <dbReference type="ARBA" id="ARBA00022617"/>
    </source>
</evidence>
<keyword evidence="16" id="KW-1185">Reference proteome</keyword>
<keyword evidence="9 13" id="KW-1133">Transmembrane helix</keyword>
<dbReference type="SUPFAM" id="SSF81342">
    <property type="entry name" value="Transmembrane di-heme cytochromes"/>
    <property type="match status" value="1"/>
</dbReference>
<name>A0ABS4AUP3_9PROT</name>
<evidence type="ECO:0000256" key="7">
    <source>
        <dbReference type="ARBA" id="ARBA00022723"/>
    </source>
</evidence>
<evidence type="ECO:0000256" key="8">
    <source>
        <dbReference type="ARBA" id="ARBA00022982"/>
    </source>
</evidence>
<feature type="transmembrane region" description="Helical" evidence="13">
    <location>
        <begin position="140"/>
        <end position="161"/>
    </location>
</feature>
<comment type="caution">
    <text evidence="15">The sequence shown here is derived from an EMBL/GenBank/DDBJ whole genome shotgun (WGS) entry which is preliminary data.</text>
</comment>
<keyword evidence="5" id="KW-0349">Heme</keyword>
<dbReference type="Proteomes" id="UP000680815">
    <property type="component" value="Unassembled WGS sequence"/>
</dbReference>
<keyword evidence="6 13" id="KW-0812">Transmembrane</keyword>
<dbReference type="PANTHER" id="PTHR30529:SF1">
    <property type="entry name" value="CYTOCHROME B561 HOMOLOG 2"/>
    <property type="match status" value="1"/>
</dbReference>
<evidence type="ECO:0000256" key="4">
    <source>
        <dbReference type="ARBA" id="ARBA00022475"/>
    </source>
</evidence>
<feature type="transmembrane region" description="Helical" evidence="13">
    <location>
        <begin position="15"/>
        <end position="34"/>
    </location>
</feature>
<organism evidence="15 16">
    <name type="scientific">Roseomonas nitratireducens</name>
    <dbReference type="NCBI Taxonomy" id="2820810"/>
    <lineage>
        <taxon>Bacteria</taxon>
        <taxon>Pseudomonadati</taxon>
        <taxon>Pseudomonadota</taxon>
        <taxon>Alphaproteobacteria</taxon>
        <taxon>Acetobacterales</taxon>
        <taxon>Roseomonadaceae</taxon>
        <taxon>Roseomonas</taxon>
    </lineage>
</organism>